<evidence type="ECO:0000313" key="1">
    <source>
        <dbReference type="EMBL" id="EMY67810.1"/>
    </source>
</evidence>
<accession>N1W2V2</accession>
<evidence type="ECO:0008006" key="3">
    <source>
        <dbReference type="Google" id="ProtNLM"/>
    </source>
</evidence>
<dbReference type="Proteomes" id="UP000012227">
    <property type="component" value="Unassembled WGS sequence"/>
</dbReference>
<dbReference type="STRING" id="1218591.LEP1GSC199_1049"/>
<comment type="caution">
    <text evidence="1">The sequence shown here is derived from an EMBL/GenBank/DDBJ whole genome shotgun (WGS) entry which is preliminary data.</text>
</comment>
<dbReference type="EMBL" id="AOGY02000082">
    <property type="protein sequence ID" value="EMY67810.1"/>
    <property type="molecule type" value="Genomic_DNA"/>
</dbReference>
<sequence>MNEIEEKKLLEHIFKEFDYTLYLKNLSAENVKNEKLKSIAETFRYNIKSALFSIQSLFLISTYTAVKTEIQKDSFRKAIFSDRAIDFEKITDAFLVDNWELLKVNSYKELIKAINFISKKEVSPLDYINETNLLFIVNLWSAIEVFIKDYFIFIINLNPDKSLSKLDDSEYFRKRIRNITFDEISQLGFDLREKMGYVLLKDLDFSNFKLIENICEKLIINYKQFPSLLEFKSLNQTRHLVVHKRGIVDQKYKDTLNIQNEINTKIQINESDLKKYLSCLNELLNLLLSTEMANEYTF</sequence>
<reference evidence="1 2" key="1">
    <citation type="submission" date="2013-03" db="EMBL/GenBank/DDBJ databases">
        <authorList>
            <person name="Harkins D.M."/>
            <person name="Durkin A.S."/>
            <person name="Brinkac L.M."/>
            <person name="Haft D.H."/>
            <person name="Selengut J.D."/>
            <person name="Sanka R."/>
            <person name="DePew J."/>
            <person name="Purushe J."/>
            <person name="Galloway R.L."/>
            <person name="Vinetz J.M."/>
            <person name="Sutton G.G."/>
            <person name="Nierman W.C."/>
            <person name="Fouts D.E."/>
        </authorList>
    </citation>
    <scope>NUCLEOTIDE SEQUENCE [LARGE SCALE GENOMIC DNA]</scope>
    <source>
        <strain evidence="1 2">Waz Holland</strain>
    </source>
</reference>
<evidence type="ECO:0000313" key="2">
    <source>
        <dbReference type="Proteomes" id="UP000012227"/>
    </source>
</evidence>
<organism evidence="1 2">
    <name type="scientific">Leptospira vanthielii serovar Holland str. Waz Holland = ATCC 700522</name>
    <dbReference type="NCBI Taxonomy" id="1218591"/>
    <lineage>
        <taxon>Bacteria</taxon>
        <taxon>Pseudomonadati</taxon>
        <taxon>Spirochaetota</taxon>
        <taxon>Spirochaetia</taxon>
        <taxon>Leptospirales</taxon>
        <taxon>Leptospiraceae</taxon>
        <taxon>Leptospira</taxon>
    </lineage>
</organism>
<protein>
    <recommendedName>
        <fullName evidence="3">RiboL-PSP-HEPN domain-containing protein</fullName>
    </recommendedName>
</protein>
<gene>
    <name evidence="1" type="ORF">LEP1GSC199_1049</name>
</gene>
<dbReference type="AlphaFoldDB" id="N1W2V2"/>
<dbReference type="RefSeq" id="WP_002991731.1">
    <property type="nucleotide sequence ID" value="NZ_AOGY02000082.1"/>
</dbReference>
<proteinExistence type="predicted"/>
<name>N1W2V2_9LEPT</name>